<sequence>MADTKRTSQIPVMSPRASSFSSPHLGLVPPSRYPSVSGSPTVPTPASSPSTSSANTPFRSLRNFLSFGGGKQSSSPGVSVPPKSAFTALGPVRRSVQVERRVSSPQLNSRRSEDDYVLSINLPRPGDDRLNNTPRSQKGSDPGPDMPRSPLSHTSLASGSQSPASDIQAPATALGVTELSTILESETSGISKHLPSLDTSHTSHADDERDSAHTSPSGFLPLELQHLRLPSHDTRHGSRSPSTDTSPLDLSTSKLTSEVLAAMSASPTKQDWLDGVVVDDANFDAAMSREQTPENSDASFNLNALDPDLAALLSPNKMTDSEPALLVAIDAIPPPASSSPPSLKATLSASPTSQRRSFETQTSTPARRLPPASLSAAPRRPTNSALPRIVRSVSDRPTFAHAGKTGLPSPISRTASGRAMSHSPERPSSMGSMASTHSQTRLQRTPSGEAPANTSVRRPGVGEVSDVKKSAASRLMTPARPSALSSSTSASSSRPPLSRFNSAQGSSVWDAESVSPSSRAPSSIGTAPSRLQDHRPSLDVDRPRPMGVRTRKRSSSVIEHRVTATSSSYPVPPGPRATDWLGPRTQKAFAAAGLLDFDKESPVSASRPASRFSTTRSSVERERSRYTPSRMAFSEAGSNSSWGARSVSRATGYGDMPGGPSSESMSTPRTTFSSASTAPTSISASSSRQHMQSELQSLQERHALETGALLNALADSQRTTKMLREENDQLRERLQFLEDKLADAEDRIRQMQYTQASPPVQSAPRSAYSRRFATSALAENRSLSAHSRQGSFLRAPPDSYADHLSSPEPPTTSPETPVDRSDPYPRTMRQARISATSSIFAPVPNNMSMIMQEDGVTPESFGSISMHSSSPPGSPTMVLGRVQPPPPINTKVGPRPSHVANKSVSSSAGNISPTTANFSMMTGSPGSLNLRPEHERHLGDMSNLDLAEGLEEYDDGGL</sequence>
<feature type="region of interest" description="Disordered" evidence="2">
    <location>
        <begin position="186"/>
        <end position="218"/>
    </location>
</feature>
<feature type="compositionally biased region" description="Low complexity" evidence="2">
    <location>
        <begin position="34"/>
        <end position="57"/>
    </location>
</feature>
<evidence type="ECO:0000313" key="4">
    <source>
        <dbReference type="Proteomes" id="UP000193067"/>
    </source>
</evidence>
<feature type="compositionally biased region" description="Polar residues" evidence="2">
    <location>
        <begin position="7"/>
        <end position="22"/>
    </location>
</feature>
<keyword evidence="4" id="KW-1185">Reference proteome</keyword>
<feature type="region of interest" description="Disordered" evidence="2">
    <location>
        <begin position="939"/>
        <end position="958"/>
    </location>
</feature>
<feature type="compositionally biased region" description="Low complexity" evidence="2">
    <location>
        <begin position="72"/>
        <end position="84"/>
    </location>
</feature>
<feature type="region of interest" description="Disordered" evidence="2">
    <location>
        <begin position="1"/>
        <end position="172"/>
    </location>
</feature>
<feature type="compositionally biased region" description="Low complexity" evidence="2">
    <location>
        <begin position="240"/>
        <end position="250"/>
    </location>
</feature>
<reference evidence="3 4" key="1">
    <citation type="journal article" date="2015" name="Biotechnol. Biofuels">
        <title>Enhanced degradation of softwood versus hardwood by the white-rot fungus Pycnoporus coccineus.</title>
        <authorList>
            <person name="Couturier M."/>
            <person name="Navarro D."/>
            <person name="Chevret D."/>
            <person name="Henrissat B."/>
            <person name="Piumi F."/>
            <person name="Ruiz-Duenas F.J."/>
            <person name="Martinez A.T."/>
            <person name="Grigoriev I.V."/>
            <person name="Riley R."/>
            <person name="Lipzen A."/>
            <person name="Berrin J.G."/>
            <person name="Master E.R."/>
            <person name="Rosso M.N."/>
        </authorList>
    </citation>
    <scope>NUCLEOTIDE SEQUENCE [LARGE SCALE GENOMIC DNA]</scope>
    <source>
        <strain evidence="3 4">BRFM310</strain>
    </source>
</reference>
<feature type="compositionally biased region" description="Polar residues" evidence="2">
    <location>
        <begin position="900"/>
        <end position="914"/>
    </location>
</feature>
<feature type="compositionally biased region" description="Polar residues" evidence="2">
    <location>
        <begin position="429"/>
        <end position="456"/>
    </location>
</feature>
<feature type="compositionally biased region" description="Low complexity" evidence="2">
    <location>
        <begin position="666"/>
        <end position="688"/>
    </location>
</feature>
<accession>A0A1Y2IB18</accession>
<feature type="compositionally biased region" description="Basic and acidic residues" evidence="2">
    <location>
        <begin position="531"/>
        <end position="544"/>
    </location>
</feature>
<organism evidence="3 4">
    <name type="scientific">Trametes coccinea (strain BRFM310)</name>
    <name type="common">Pycnoporus coccineus</name>
    <dbReference type="NCBI Taxonomy" id="1353009"/>
    <lineage>
        <taxon>Eukaryota</taxon>
        <taxon>Fungi</taxon>
        <taxon>Dikarya</taxon>
        <taxon>Basidiomycota</taxon>
        <taxon>Agaricomycotina</taxon>
        <taxon>Agaricomycetes</taxon>
        <taxon>Polyporales</taxon>
        <taxon>Polyporaceae</taxon>
        <taxon>Trametes</taxon>
    </lineage>
</organism>
<feature type="coiled-coil region" evidence="1">
    <location>
        <begin position="713"/>
        <end position="754"/>
    </location>
</feature>
<protein>
    <submittedName>
        <fullName evidence="3">Uncharacterized protein</fullName>
    </submittedName>
</protein>
<dbReference type="AlphaFoldDB" id="A0A1Y2IB18"/>
<dbReference type="STRING" id="1353009.A0A1Y2IB18"/>
<feature type="compositionally biased region" description="Low complexity" evidence="2">
    <location>
        <begin position="339"/>
        <end position="351"/>
    </location>
</feature>
<feature type="region of interest" description="Disordered" evidence="2">
    <location>
        <begin position="780"/>
        <end position="825"/>
    </location>
</feature>
<feature type="compositionally biased region" description="Polar residues" evidence="2">
    <location>
        <begin position="151"/>
        <end position="165"/>
    </location>
</feature>
<feature type="compositionally biased region" description="Low complexity" evidence="2">
    <location>
        <begin position="365"/>
        <end position="381"/>
    </location>
</feature>
<evidence type="ECO:0000313" key="3">
    <source>
        <dbReference type="EMBL" id="OSC98319.1"/>
    </source>
</evidence>
<proteinExistence type="predicted"/>
<evidence type="ECO:0000256" key="2">
    <source>
        <dbReference type="SAM" id="MobiDB-lite"/>
    </source>
</evidence>
<feature type="compositionally biased region" description="Polar residues" evidence="2">
    <location>
        <begin position="781"/>
        <end position="790"/>
    </location>
</feature>
<feature type="region of interest" description="Disordered" evidence="2">
    <location>
        <begin position="859"/>
        <end position="914"/>
    </location>
</feature>
<gene>
    <name evidence="3" type="ORF">PYCCODRAFT_1417901</name>
</gene>
<feature type="compositionally biased region" description="Acidic residues" evidence="2">
    <location>
        <begin position="948"/>
        <end position="958"/>
    </location>
</feature>
<keyword evidence="1" id="KW-0175">Coiled coil</keyword>
<dbReference type="Proteomes" id="UP000193067">
    <property type="component" value="Unassembled WGS sequence"/>
</dbReference>
<name>A0A1Y2IB18_TRAC3</name>
<feature type="compositionally biased region" description="Low complexity" evidence="2">
    <location>
        <begin position="513"/>
        <end position="523"/>
    </location>
</feature>
<feature type="compositionally biased region" description="Polar residues" evidence="2">
    <location>
        <begin position="352"/>
        <end position="364"/>
    </location>
</feature>
<dbReference type="OrthoDB" id="3216045at2759"/>
<dbReference type="EMBL" id="KZ084139">
    <property type="protein sequence ID" value="OSC98319.1"/>
    <property type="molecule type" value="Genomic_DNA"/>
</dbReference>
<feature type="region of interest" description="Disordered" evidence="2">
    <location>
        <begin position="601"/>
        <end position="696"/>
    </location>
</feature>
<evidence type="ECO:0000256" key="1">
    <source>
        <dbReference type="SAM" id="Coils"/>
    </source>
</evidence>
<feature type="compositionally biased region" description="Low complexity" evidence="2">
    <location>
        <begin position="477"/>
        <end position="499"/>
    </location>
</feature>
<feature type="compositionally biased region" description="Low complexity" evidence="2">
    <location>
        <begin position="860"/>
        <end position="871"/>
    </location>
</feature>
<feature type="compositionally biased region" description="Basic and acidic residues" evidence="2">
    <location>
        <begin position="201"/>
        <end position="212"/>
    </location>
</feature>
<feature type="region of interest" description="Disordered" evidence="2">
    <location>
        <begin position="333"/>
        <end position="581"/>
    </location>
</feature>
<feature type="region of interest" description="Disordered" evidence="2">
    <location>
        <begin position="231"/>
        <end position="250"/>
    </location>
</feature>